<dbReference type="GO" id="GO:0032259">
    <property type="term" value="P:methylation"/>
    <property type="evidence" value="ECO:0007669"/>
    <property type="project" value="UniProtKB-KW"/>
</dbReference>
<keyword evidence="1" id="KW-0489">Methyltransferase</keyword>
<evidence type="ECO:0000256" key="1">
    <source>
        <dbReference type="ARBA" id="ARBA00022603"/>
    </source>
</evidence>
<protein>
    <recommendedName>
        <fullName evidence="5">SAM-dependent MTase RsmB/NOP-type domain-containing protein</fullName>
    </recommendedName>
</protein>
<keyword evidence="3" id="KW-0949">S-adenosyl-L-methionine</keyword>
<organism evidence="6">
    <name type="scientific">bioreactor metagenome</name>
    <dbReference type="NCBI Taxonomy" id="1076179"/>
    <lineage>
        <taxon>unclassified sequences</taxon>
        <taxon>metagenomes</taxon>
        <taxon>ecological metagenomes</taxon>
    </lineage>
</organism>
<dbReference type="InterPro" id="IPR049560">
    <property type="entry name" value="MeTrfase_RsmB-F_NOP2_cat"/>
</dbReference>
<dbReference type="InterPro" id="IPR029063">
    <property type="entry name" value="SAM-dependent_MTases_sf"/>
</dbReference>
<keyword evidence="4" id="KW-0694">RNA-binding</keyword>
<sequence>MVYSTCTLESAENFGVVQAFLELNKQYELAGFTHLKTGEIIKDLQILPQNDGIDGFYICALKRKA</sequence>
<proteinExistence type="predicted"/>
<dbReference type="SUPFAM" id="SSF53335">
    <property type="entry name" value="S-adenosyl-L-methionine-dependent methyltransferases"/>
    <property type="match status" value="1"/>
</dbReference>
<dbReference type="GO" id="GO:0008168">
    <property type="term" value="F:methyltransferase activity"/>
    <property type="evidence" value="ECO:0007669"/>
    <property type="project" value="UniProtKB-KW"/>
</dbReference>
<gene>
    <name evidence="6" type="ORF">SDC9_187241</name>
</gene>
<evidence type="ECO:0000259" key="5">
    <source>
        <dbReference type="PROSITE" id="PS51686"/>
    </source>
</evidence>
<keyword evidence="2" id="KW-0808">Transferase</keyword>
<evidence type="ECO:0000256" key="2">
    <source>
        <dbReference type="ARBA" id="ARBA00022679"/>
    </source>
</evidence>
<name>A0A645HMP1_9ZZZZ</name>
<comment type="caution">
    <text evidence="6">The sequence shown here is derived from an EMBL/GenBank/DDBJ whole genome shotgun (WGS) entry which is preliminary data.</text>
</comment>
<dbReference type="Pfam" id="PF01189">
    <property type="entry name" value="Methyltr_RsmB-F"/>
    <property type="match status" value="1"/>
</dbReference>
<evidence type="ECO:0000313" key="6">
    <source>
        <dbReference type="EMBL" id="MPN39712.1"/>
    </source>
</evidence>
<dbReference type="Gene3D" id="3.40.50.150">
    <property type="entry name" value="Vaccinia Virus protein VP39"/>
    <property type="match status" value="1"/>
</dbReference>
<dbReference type="PROSITE" id="PS51686">
    <property type="entry name" value="SAM_MT_RSMB_NOP"/>
    <property type="match status" value="1"/>
</dbReference>
<dbReference type="InterPro" id="IPR001678">
    <property type="entry name" value="MeTrfase_RsmB-F_NOP2_dom"/>
</dbReference>
<reference evidence="6" key="1">
    <citation type="submission" date="2019-08" db="EMBL/GenBank/DDBJ databases">
        <authorList>
            <person name="Kucharzyk K."/>
            <person name="Murdoch R.W."/>
            <person name="Higgins S."/>
            <person name="Loffler F."/>
        </authorList>
    </citation>
    <scope>NUCLEOTIDE SEQUENCE</scope>
</reference>
<accession>A0A645HMP1</accession>
<dbReference type="GO" id="GO:0003723">
    <property type="term" value="F:RNA binding"/>
    <property type="evidence" value="ECO:0007669"/>
    <property type="project" value="UniProtKB-KW"/>
</dbReference>
<feature type="domain" description="SAM-dependent MTase RsmB/NOP-type" evidence="5">
    <location>
        <begin position="1"/>
        <end position="64"/>
    </location>
</feature>
<evidence type="ECO:0000256" key="4">
    <source>
        <dbReference type="ARBA" id="ARBA00022884"/>
    </source>
</evidence>
<dbReference type="AlphaFoldDB" id="A0A645HMP1"/>
<evidence type="ECO:0000256" key="3">
    <source>
        <dbReference type="ARBA" id="ARBA00022691"/>
    </source>
</evidence>
<dbReference type="EMBL" id="VSSQ01095683">
    <property type="protein sequence ID" value="MPN39712.1"/>
    <property type="molecule type" value="Genomic_DNA"/>
</dbReference>